<organism evidence="3 4">
    <name type="scientific">Aspergillus pseudotamarii</name>
    <dbReference type="NCBI Taxonomy" id="132259"/>
    <lineage>
        <taxon>Eukaryota</taxon>
        <taxon>Fungi</taxon>
        <taxon>Dikarya</taxon>
        <taxon>Ascomycota</taxon>
        <taxon>Pezizomycotina</taxon>
        <taxon>Eurotiomycetes</taxon>
        <taxon>Eurotiomycetidae</taxon>
        <taxon>Eurotiales</taxon>
        <taxon>Aspergillaceae</taxon>
        <taxon>Aspergillus</taxon>
        <taxon>Aspergillus subgen. Circumdati</taxon>
    </lineage>
</organism>
<dbReference type="Pfam" id="PF13402">
    <property type="entry name" value="Peptidase_M60"/>
    <property type="match status" value="1"/>
</dbReference>
<evidence type="ECO:0000313" key="4">
    <source>
        <dbReference type="Proteomes" id="UP000325672"/>
    </source>
</evidence>
<dbReference type="InterPro" id="IPR051244">
    <property type="entry name" value="TCAF"/>
</dbReference>
<dbReference type="InterPro" id="IPR035423">
    <property type="entry name" value="M60-like_N"/>
</dbReference>
<accession>A0A5N6TA05</accession>
<feature type="domain" description="Peptidase M60" evidence="2">
    <location>
        <begin position="261"/>
        <end position="571"/>
    </location>
</feature>
<dbReference type="GeneID" id="43642642"/>
<dbReference type="Proteomes" id="UP000325672">
    <property type="component" value="Unassembled WGS sequence"/>
</dbReference>
<dbReference type="PROSITE" id="PS51723">
    <property type="entry name" value="PEPTIDASE_M60"/>
    <property type="match status" value="1"/>
</dbReference>
<dbReference type="SMART" id="SM01276">
    <property type="entry name" value="M60-like"/>
    <property type="match status" value="1"/>
</dbReference>
<evidence type="ECO:0000313" key="3">
    <source>
        <dbReference type="EMBL" id="KAE8143185.1"/>
    </source>
</evidence>
<reference evidence="3 4" key="1">
    <citation type="submission" date="2019-04" db="EMBL/GenBank/DDBJ databases">
        <title>Friends and foes A comparative genomics study of 23 Aspergillus species from section Flavi.</title>
        <authorList>
            <consortium name="DOE Joint Genome Institute"/>
            <person name="Kjaerbolling I."/>
            <person name="Vesth T."/>
            <person name="Frisvad J.C."/>
            <person name="Nybo J.L."/>
            <person name="Theobald S."/>
            <person name="Kildgaard S."/>
            <person name="Isbrandt T."/>
            <person name="Kuo A."/>
            <person name="Sato A."/>
            <person name="Lyhne E.K."/>
            <person name="Kogle M.E."/>
            <person name="Wiebenga A."/>
            <person name="Kun R.S."/>
            <person name="Lubbers R.J."/>
            <person name="Makela M.R."/>
            <person name="Barry K."/>
            <person name="Chovatia M."/>
            <person name="Clum A."/>
            <person name="Daum C."/>
            <person name="Haridas S."/>
            <person name="He G."/>
            <person name="LaButti K."/>
            <person name="Lipzen A."/>
            <person name="Mondo S."/>
            <person name="Riley R."/>
            <person name="Salamov A."/>
            <person name="Simmons B.A."/>
            <person name="Magnuson J.K."/>
            <person name="Henrissat B."/>
            <person name="Mortensen U.H."/>
            <person name="Larsen T.O."/>
            <person name="Devries R.P."/>
            <person name="Grigoriev I.V."/>
            <person name="Machida M."/>
            <person name="Baker S.E."/>
            <person name="Andersen M.R."/>
        </authorList>
    </citation>
    <scope>NUCLEOTIDE SEQUENCE [LARGE SCALE GENOMIC DNA]</scope>
    <source>
        <strain evidence="3 4">CBS 117625</strain>
    </source>
</reference>
<evidence type="ECO:0000256" key="1">
    <source>
        <dbReference type="SAM" id="MobiDB-lite"/>
    </source>
</evidence>
<dbReference type="EMBL" id="ML743552">
    <property type="protein sequence ID" value="KAE8143185.1"/>
    <property type="molecule type" value="Genomic_DNA"/>
</dbReference>
<dbReference type="Gene3D" id="2.60.120.1250">
    <property type="entry name" value="Peptidase M60, enhancin-like domain 1"/>
    <property type="match status" value="1"/>
</dbReference>
<dbReference type="RefSeq" id="XP_031919248.1">
    <property type="nucleotide sequence ID" value="XM_032058432.1"/>
</dbReference>
<proteinExistence type="predicted"/>
<dbReference type="Gene3D" id="1.10.390.30">
    <property type="entry name" value="Peptidase M60, enhancin-like domain 3"/>
    <property type="match status" value="1"/>
</dbReference>
<dbReference type="AlphaFoldDB" id="A0A5N6TA05"/>
<sequence length="648" mass="73678">MYWSSLLFAAESAALGLKASFWDPEPLAGPGVSRPSEIIKSWFAPWGDSESVPESGRHDTGLNAIPAQQSNPWHRDTQQVIPISREAESLEKAEGNITLKVDQDFQVIYPGQTQYVWAIVETCDEPAYGSEYLVLESSDLSVWNLSIAEDIAGCYEIHDGGTKIRCQWMDFYPGTSMPVRLPLRLGEYTGPEIKFNLTLTSYNYGEAPEVKTAPVHWHKRDLLTYVQNDASEFPQPRSITVRCLPKSDDEQARLKQHFKWADFQPTGFYLNPNVSLDITVSGPLFGSQPQLMVGTPALVHPDYHSEDMPGGLRELQPLRNGHNFVSDPLGGILYIRYSHPAFVNIPPVTVTLGKGSAVQPFPFFQEGITRPAQWKAMLDATTVPFAEVSGARVILTGLAADVKHHADRGQDQMQLLDTYKRIIKAQDTISGLRLPAWSPRDKPSLLRPMVVQTRGHIDPNSYNFRAAIPHERSGEMWWQPALRQSWMVWHELGHHRQHTNTWSWGAQGEVTVNIYSLAAQRTFFNETRYDRPIKEWNNAKAYLSQSGDKDFDTAPVYTKLVMFEQLRVVFGDRFFHLLHMSSRRALDQRSDADMKHYFMTKAAQIARKNLTNYFVKWGLKPEYRTVQQMKKQPEPSDDYTTWPVYGGS</sequence>
<name>A0A5N6TA05_ASPPS</name>
<dbReference type="InterPro" id="IPR031161">
    <property type="entry name" value="Peptidase_M60_dom"/>
</dbReference>
<dbReference type="InterPro" id="IPR042279">
    <property type="entry name" value="Pep_M60_3"/>
</dbReference>
<keyword evidence="4" id="KW-1185">Reference proteome</keyword>
<evidence type="ECO:0000259" key="2">
    <source>
        <dbReference type="PROSITE" id="PS51723"/>
    </source>
</evidence>
<dbReference type="Pfam" id="PF17291">
    <property type="entry name" value="M60-like_N"/>
    <property type="match status" value="1"/>
</dbReference>
<gene>
    <name evidence="3" type="ORF">BDV38DRAFT_277213</name>
</gene>
<dbReference type="PANTHER" id="PTHR15730">
    <property type="entry name" value="EXPERIMENTAL AUTOIMMUNE PROSTATITIS ANTIGEN 2-RELATED"/>
    <property type="match status" value="1"/>
</dbReference>
<protein>
    <submittedName>
        <fullName evidence="3">Peptidase M60-like family-domain-containing protein</fullName>
    </submittedName>
</protein>
<feature type="region of interest" description="Disordered" evidence="1">
    <location>
        <begin position="628"/>
        <end position="648"/>
    </location>
</feature>
<dbReference type="Gene3D" id="3.40.390.80">
    <property type="entry name" value="Peptidase M60, enhancin-like domain 2"/>
    <property type="match status" value="1"/>
</dbReference>
<dbReference type="PANTHER" id="PTHR15730:SF5">
    <property type="entry name" value="SI:CH211-210B2.2-RELATED"/>
    <property type="match status" value="1"/>
</dbReference>
<dbReference type="OrthoDB" id="10260387at2759"/>